<feature type="domain" description="DinB-like" evidence="1">
    <location>
        <begin position="11"/>
        <end position="142"/>
    </location>
</feature>
<gene>
    <name evidence="2" type="ORF">E2L03_06655</name>
</gene>
<evidence type="ECO:0000259" key="1">
    <source>
        <dbReference type="Pfam" id="PF12867"/>
    </source>
</evidence>
<proteinExistence type="predicted"/>
<dbReference type="InterPro" id="IPR034660">
    <property type="entry name" value="DinB/YfiT-like"/>
</dbReference>
<protein>
    <submittedName>
        <fullName evidence="2">DinB family protein</fullName>
    </submittedName>
</protein>
<dbReference type="Proteomes" id="UP000298210">
    <property type="component" value="Unassembled WGS sequence"/>
</dbReference>
<evidence type="ECO:0000313" key="2">
    <source>
        <dbReference type="EMBL" id="TES49158.1"/>
    </source>
</evidence>
<evidence type="ECO:0000313" key="3">
    <source>
        <dbReference type="Proteomes" id="UP000298210"/>
    </source>
</evidence>
<dbReference type="EMBL" id="SNUX01000002">
    <property type="protein sequence ID" value="TES49158.1"/>
    <property type="molecule type" value="Genomic_DNA"/>
</dbReference>
<dbReference type="RefSeq" id="WP_134258772.1">
    <property type="nucleotide sequence ID" value="NZ_LDIM01000006.1"/>
</dbReference>
<comment type="caution">
    <text evidence="2">The sequence shown here is derived from an EMBL/GenBank/DDBJ whole genome shotgun (WGS) entry which is preliminary data.</text>
</comment>
<reference evidence="2 3" key="1">
    <citation type="submission" date="2019-03" db="EMBL/GenBank/DDBJ databases">
        <authorList>
            <person name="Liu G."/>
        </authorList>
    </citation>
    <scope>NUCLEOTIDE SEQUENCE [LARGE SCALE GENOMIC DNA]</scope>
    <source>
        <strain evidence="2 3">DSM 19099</strain>
    </source>
</reference>
<organism evidence="2 3">
    <name type="scientific">Shouchella lehensis</name>
    <dbReference type="NCBI Taxonomy" id="300825"/>
    <lineage>
        <taxon>Bacteria</taxon>
        <taxon>Bacillati</taxon>
        <taxon>Bacillota</taxon>
        <taxon>Bacilli</taxon>
        <taxon>Bacillales</taxon>
        <taxon>Bacillaceae</taxon>
        <taxon>Shouchella</taxon>
    </lineage>
</organism>
<dbReference type="InterPro" id="IPR024775">
    <property type="entry name" value="DinB-like"/>
</dbReference>
<name>A0A4Y7WKS5_9BACI</name>
<dbReference type="SUPFAM" id="SSF109854">
    <property type="entry name" value="DinB/YfiT-like putative metalloenzymes"/>
    <property type="match status" value="1"/>
</dbReference>
<dbReference type="Pfam" id="PF12867">
    <property type="entry name" value="DinB_2"/>
    <property type="match status" value="1"/>
</dbReference>
<dbReference type="Gene3D" id="1.20.120.450">
    <property type="entry name" value="dinb family like domain"/>
    <property type="match status" value="1"/>
</dbReference>
<sequence>MSRQDMILFNFHEIRRRSIMVWNAIPNQKLSWRPDEDALSCSEMIRHILESEFLYHKMLILGGSRGIDDVSNPFDNKEFISVKDELTFTEPFRKDFLKYIGTLPKQDLDAQKIVRDDVGYTRTLGDMVLRIAYHESVHTGQLLDYMRRMEIDRPNIWD</sequence>
<accession>A0A4Y7WKS5</accession>
<dbReference type="AlphaFoldDB" id="A0A4Y7WKS5"/>